<name>A0ACC2V790_9TREE</name>
<reference evidence="1" key="1">
    <citation type="submission" date="2023-04" db="EMBL/GenBank/DDBJ databases">
        <title>Draft Genome sequencing of Naganishia species isolated from polar environments using Oxford Nanopore Technology.</title>
        <authorList>
            <person name="Leo P."/>
            <person name="Venkateswaran K."/>
        </authorList>
    </citation>
    <scope>NUCLEOTIDE SEQUENCE</scope>
    <source>
        <strain evidence="1">MNA-CCFEE 5423</strain>
    </source>
</reference>
<sequence length="279" mass="28870">MSVPAKRPASPIESSKPSKMSAQQPSIVTAPPASAGLLIKRLTPAAQLPTRGSTLAAGYDMYAAVEKVVPAHGKALVSTGISIAVPEGTYGRVAPRSGLASKFSIHTGAGVIDADYRGEVFVLLFNLGDAEFKASKLGKLWIAGSGKRVWVEKDLNGKGNVNFCDGRQDISRRRLSRSAMRGARGLSLALNVGDRIAQLILERIVTPDVVEVDLLHVLTSAFGYDQDLDATARGSGGFGSTGGFTAAGAVGPAVIPSSVNPTGATEDMATIVQDGANVI</sequence>
<evidence type="ECO:0000313" key="2">
    <source>
        <dbReference type="Proteomes" id="UP001227268"/>
    </source>
</evidence>
<organism evidence="1 2">
    <name type="scientific">Naganishia friedmannii</name>
    <dbReference type="NCBI Taxonomy" id="89922"/>
    <lineage>
        <taxon>Eukaryota</taxon>
        <taxon>Fungi</taxon>
        <taxon>Dikarya</taxon>
        <taxon>Basidiomycota</taxon>
        <taxon>Agaricomycotina</taxon>
        <taxon>Tremellomycetes</taxon>
        <taxon>Filobasidiales</taxon>
        <taxon>Filobasidiaceae</taxon>
        <taxon>Naganishia</taxon>
    </lineage>
</organism>
<accession>A0ACC2V790</accession>
<proteinExistence type="predicted"/>
<evidence type="ECO:0000313" key="1">
    <source>
        <dbReference type="EMBL" id="KAJ9095008.1"/>
    </source>
</evidence>
<keyword evidence="2" id="KW-1185">Reference proteome</keyword>
<dbReference type="EMBL" id="JASBWT010000023">
    <property type="protein sequence ID" value="KAJ9095008.1"/>
    <property type="molecule type" value="Genomic_DNA"/>
</dbReference>
<protein>
    <submittedName>
        <fullName evidence="1">Uncharacterized protein</fullName>
    </submittedName>
</protein>
<comment type="caution">
    <text evidence="1">The sequence shown here is derived from an EMBL/GenBank/DDBJ whole genome shotgun (WGS) entry which is preliminary data.</text>
</comment>
<gene>
    <name evidence="1" type="ORF">QFC21_005801</name>
</gene>
<dbReference type="Proteomes" id="UP001227268">
    <property type="component" value="Unassembled WGS sequence"/>
</dbReference>